<dbReference type="SUPFAM" id="SSF88659">
    <property type="entry name" value="Sigma3 and sigma4 domains of RNA polymerase sigma factors"/>
    <property type="match status" value="1"/>
</dbReference>
<feature type="domain" description="RNA polymerase sigma-70 region 2" evidence="7">
    <location>
        <begin position="76"/>
        <end position="144"/>
    </location>
</feature>
<reference evidence="9 10" key="1">
    <citation type="submission" date="2024-03" db="EMBL/GenBank/DDBJ databases">
        <title>Draft genome sequence of Pseudonocardia nematodicida JCM 31783.</title>
        <authorList>
            <person name="Butdee W."/>
            <person name="Duangmal K."/>
        </authorList>
    </citation>
    <scope>NUCLEOTIDE SEQUENCE [LARGE SCALE GENOMIC DNA]</scope>
    <source>
        <strain evidence="9 10">JCM 31783</strain>
    </source>
</reference>
<dbReference type="Gene3D" id="1.10.10.10">
    <property type="entry name" value="Winged helix-like DNA-binding domain superfamily/Winged helix DNA-binding domain"/>
    <property type="match status" value="1"/>
</dbReference>
<dbReference type="InterPro" id="IPR036388">
    <property type="entry name" value="WH-like_DNA-bd_sf"/>
</dbReference>
<dbReference type="CDD" id="cd06171">
    <property type="entry name" value="Sigma70_r4"/>
    <property type="match status" value="1"/>
</dbReference>
<name>A0ABV1KF22_9PSEU</name>
<dbReference type="Proteomes" id="UP001494902">
    <property type="component" value="Unassembled WGS sequence"/>
</dbReference>
<evidence type="ECO:0000256" key="3">
    <source>
        <dbReference type="ARBA" id="ARBA00023082"/>
    </source>
</evidence>
<feature type="region of interest" description="Disordered" evidence="6">
    <location>
        <begin position="1"/>
        <end position="53"/>
    </location>
</feature>
<dbReference type="SUPFAM" id="SSF88946">
    <property type="entry name" value="Sigma2 domain of RNA polymerase sigma factors"/>
    <property type="match status" value="1"/>
</dbReference>
<protein>
    <submittedName>
        <fullName evidence="9">Sigma-70 family RNA polymerase sigma factor</fullName>
    </submittedName>
</protein>
<evidence type="ECO:0000256" key="5">
    <source>
        <dbReference type="ARBA" id="ARBA00023163"/>
    </source>
</evidence>
<dbReference type="InterPro" id="IPR013325">
    <property type="entry name" value="RNA_pol_sigma_r2"/>
</dbReference>
<comment type="similarity">
    <text evidence="1">Belongs to the sigma-70 factor family. ECF subfamily.</text>
</comment>
<evidence type="ECO:0000259" key="7">
    <source>
        <dbReference type="Pfam" id="PF04542"/>
    </source>
</evidence>
<keyword evidence="5" id="KW-0804">Transcription</keyword>
<dbReference type="InterPro" id="IPR014284">
    <property type="entry name" value="RNA_pol_sigma-70_dom"/>
</dbReference>
<dbReference type="PANTHER" id="PTHR43133:SF8">
    <property type="entry name" value="RNA POLYMERASE SIGMA FACTOR HI_1459-RELATED"/>
    <property type="match status" value="1"/>
</dbReference>
<dbReference type="InterPro" id="IPR013324">
    <property type="entry name" value="RNA_pol_sigma_r3/r4-like"/>
</dbReference>
<feature type="domain" description="RNA polymerase sigma factor 70 region 4 type 2" evidence="8">
    <location>
        <begin position="173"/>
        <end position="225"/>
    </location>
</feature>
<evidence type="ECO:0000313" key="10">
    <source>
        <dbReference type="Proteomes" id="UP001494902"/>
    </source>
</evidence>
<dbReference type="Pfam" id="PF08281">
    <property type="entry name" value="Sigma70_r4_2"/>
    <property type="match status" value="1"/>
</dbReference>
<evidence type="ECO:0000256" key="4">
    <source>
        <dbReference type="ARBA" id="ARBA00023125"/>
    </source>
</evidence>
<dbReference type="RefSeq" id="WP_349300131.1">
    <property type="nucleotide sequence ID" value="NZ_JBEDNQ010000009.1"/>
</dbReference>
<evidence type="ECO:0000313" key="9">
    <source>
        <dbReference type="EMBL" id="MEQ3553061.1"/>
    </source>
</evidence>
<dbReference type="Gene3D" id="1.10.1740.10">
    <property type="match status" value="1"/>
</dbReference>
<accession>A0ABV1KF22</accession>
<gene>
    <name evidence="9" type="ORF">WIS52_21550</name>
</gene>
<evidence type="ECO:0000256" key="2">
    <source>
        <dbReference type="ARBA" id="ARBA00023015"/>
    </source>
</evidence>
<dbReference type="InterPro" id="IPR007627">
    <property type="entry name" value="RNA_pol_sigma70_r2"/>
</dbReference>
<dbReference type="InterPro" id="IPR013249">
    <property type="entry name" value="RNA_pol_sigma70_r4_t2"/>
</dbReference>
<comment type="caution">
    <text evidence="9">The sequence shown here is derived from an EMBL/GenBank/DDBJ whole genome shotgun (WGS) entry which is preliminary data.</text>
</comment>
<keyword evidence="10" id="KW-1185">Reference proteome</keyword>
<keyword evidence="4" id="KW-0238">DNA-binding</keyword>
<evidence type="ECO:0000256" key="1">
    <source>
        <dbReference type="ARBA" id="ARBA00010641"/>
    </source>
</evidence>
<evidence type="ECO:0000256" key="6">
    <source>
        <dbReference type="SAM" id="MobiDB-lite"/>
    </source>
</evidence>
<keyword evidence="3" id="KW-0731">Sigma factor</keyword>
<dbReference type="InterPro" id="IPR039425">
    <property type="entry name" value="RNA_pol_sigma-70-like"/>
</dbReference>
<dbReference type="PANTHER" id="PTHR43133">
    <property type="entry name" value="RNA POLYMERASE ECF-TYPE SIGMA FACTO"/>
    <property type="match status" value="1"/>
</dbReference>
<sequence length="233" mass="25182">MQVTLSRAQDEPRRTASGPGRPERSADSGGTTGTGKATRAGGATGTGGARPSVAAHDEPTLIARAQDGDRHAFAELARRHQDALYRVAVRVLGHRADAEDALQEALLDAWRRIGTFRGEAAFSTWMYRIVTHRCTAQLRRAKRTVPLPDDDAPGIADRGGSPERAAEVDAELAALSRALETLPADQRTCWVLRELEGLGYAEISEITGASGTAVRGRIHRARTALAERMRAWR</sequence>
<organism evidence="9 10">
    <name type="scientific">Pseudonocardia nematodicida</name>
    <dbReference type="NCBI Taxonomy" id="1206997"/>
    <lineage>
        <taxon>Bacteria</taxon>
        <taxon>Bacillati</taxon>
        <taxon>Actinomycetota</taxon>
        <taxon>Actinomycetes</taxon>
        <taxon>Pseudonocardiales</taxon>
        <taxon>Pseudonocardiaceae</taxon>
        <taxon>Pseudonocardia</taxon>
    </lineage>
</organism>
<proteinExistence type="inferred from homology"/>
<keyword evidence="2" id="KW-0805">Transcription regulation</keyword>
<dbReference type="Pfam" id="PF04542">
    <property type="entry name" value="Sigma70_r2"/>
    <property type="match status" value="1"/>
</dbReference>
<dbReference type="NCBIfam" id="TIGR02937">
    <property type="entry name" value="sigma70-ECF"/>
    <property type="match status" value="1"/>
</dbReference>
<dbReference type="EMBL" id="JBEDNQ010000009">
    <property type="protein sequence ID" value="MEQ3553061.1"/>
    <property type="molecule type" value="Genomic_DNA"/>
</dbReference>
<evidence type="ECO:0000259" key="8">
    <source>
        <dbReference type="Pfam" id="PF08281"/>
    </source>
</evidence>